<feature type="domain" description="UBA" evidence="7">
    <location>
        <begin position="204"/>
        <end position="246"/>
    </location>
</feature>
<feature type="compositionally biased region" description="Basic and acidic residues" evidence="5">
    <location>
        <begin position="284"/>
        <end position="293"/>
    </location>
</feature>
<dbReference type="Gene3D" id="1.20.58.2190">
    <property type="match status" value="1"/>
</dbReference>
<dbReference type="GO" id="GO:0005737">
    <property type="term" value="C:cytoplasm"/>
    <property type="evidence" value="ECO:0007669"/>
    <property type="project" value="TreeGrafter"/>
</dbReference>
<evidence type="ECO:0000256" key="5">
    <source>
        <dbReference type="SAM" id="MobiDB-lite"/>
    </source>
</evidence>
<name>A0A1Z5KQM2_FISSO</name>
<sequence length="770" mass="84088">MGRVISLVTLSVAALAGTEGYSDNSRPAAFFHRMVTEEERSATIELALRKLGVTKSHRSYERQQFTRNILSKLPRGGYQDSETTDNVDTEQGGLSLEQKVHRAMQKLGISPPVPPPPSEIATEDDNCVDGVCSIPDAKTDAPSTEPPPDPRELAESISKELNVDVSLVWAALAATSTGSSDEQRVYNVQEAREMIQQELDIISQVSEDADAVKQLTAEGFSPFLSRRALAFAEMDLDNARAILLADQEDEETNQEATQPVSAFKTVAVNTDFDPTKMDAQGSQKPREPTPAKKSDVIFEATASQIQELVLESPVPVLLDVYADWCGPCKALTPVLEEMAIKSGGAFRLVKVNSDNERSIASGALQVSALPTVFGISGGKIRHRFQGMPRSQEVFQNFMMGLLVPGQAFDPPVTPAEQKEYNELSAKLLQAAGGASFSFGSRERLQDRVVARLGDLIQQADGDILEAEGSAQTVRSLLSKVIQNPMETKYRTVKLTNKVIAAKVSKYKAALSILKSAGFQDNGDVMVLGAGKNIINVAPLICARDCIDKWISEKRYEVAKATRKRQDEEARQKLLAEKLERNQDEEEDVEDEEETVVDPNACTLKVRMEGKKKVHSLDFHGDDPLSSILEKVFLSTDSHLGQDVQITCVAKKLIVKSSDAVSMSKSLRSLGLMPSASIVLSVVSDKKETSTSNLAERAAAKKKKRRGSHTMQSVGIYAKDDHLKGELVDGGGGVLYEQDVTDDEEEIDEKQDTDIDEAPKEEDGASEEDTE</sequence>
<dbReference type="CDD" id="cd09212">
    <property type="entry name" value="PUB"/>
    <property type="match status" value="1"/>
</dbReference>
<dbReference type="EMBL" id="BDSP01000277">
    <property type="protein sequence ID" value="GAX28613.1"/>
    <property type="molecule type" value="Genomic_DNA"/>
</dbReference>
<feature type="domain" description="Thioredoxin" evidence="8">
    <location>
        <begin position="287"/>
        <end position="403"/>
    </location>
</feature>
<dbReference type="InterPro" id="IPR017937">
    <property type="entry name" value="Thioredoxin_CS"/>
</dbReference>
<dbReference type="InterPro" id="IPR013766">
    <property type="entry name" value="Thioredoxin_domain"/>
</dbReference>
<dbReference type="InterPro" id="IPR018997">
    <property type="entry name" value="PUB_domain"/>
</dbReference>
<dbReference type="SUPFAM" id="SSF46934">
    <property type="entry name" value="UBA-like"/>
    <property type="match status" value="1"/>
</dbReference>
<keyword evidence="3" id="KW-1015">Disulfide bond</keyword>
<keyword evidence="2" id="KW-0249">Electron transport</keyword>
<evidence type="ECO:0000256" key="1">
    <source>
        <dbReference type="ARBA" id="ARBA00022448"/>
    </source>
</evidence>
<evidence type="ECO:0000259" key="7">
    <source>
        <dbReference type="PROSITE" id="PS50030"/>
    </source>
</evidence>
<dbReference type="Proteomes" id="UP000198406">
    <property type="component" value="Unassembled WGS sequence"/>
</dbReference>
<evidence type="ECO:0000313" key="9">
    <source>
        <dbReference type="EMBL" id="GAX28613.1"/>
    </source>
</evidence>
<dbReference type="PROSITE" id="PS51352">
    <property type="entry name" value="THIOREDOXIN_2"/>
    <property type="match status" value="1"/>
</dbReference>
<dbReference type="Gene3D" id="3.40.30.10">
    <property type="entry name" value="Glutaredoxin"/>
    <property type="match status" value="1"/>
</dbReference>
<feature type="region of interest" description="Disordered" evidence="5">
    <location>
        <begin position="273"/>
        <end position="293"/>
    </location>
</feature>
<organism evidence="9 10">
    <name type="scientific">Fistulifera solaris</name>
    <name type="common">Oleaginous diatom</name>
    <dbReference type="NCBI Taxonomy" id="1519565"/>
    <lineage>
        <taxon>Eukaryota</taxon>
        <taxon>Sar</taxon>
        <taxon>Stramenopiles</taxon>
        <taxon>Ochrophyta</taxon>
        <taxon>Bacillariophyta</taxon>
        <taxon>Bacillariophyceae</taxon>
        <taxon>Bacillariophycidae</taxon>
        <taxon>Naviculales</taxon>
        <taxon>Naviculaceae</taxon>
        <taxon>Fistulifera</taxon>
    </lineage>
</organism>
<protein>
    <recommendedName>
        <fullName evidence="11">Thioredoxin domain-containing protein</fullName>
    </recommendedName>
</protein>
<dbReference type="Pfam" id="PF00085">
    <property type="entry name" value="Thioredoxin"/>
    <property type="match status" value="1"/>
</dbReference>
<feature type="signal peptide" evidence="6">
    <location>
        <begin position="1"/>
        <end position="20"/>
    </location>
</feature>
<dbReference type="GO" id="GO:0015035">
    <property type="term" value="F:protein-disulfide reductase activity"/>
    <property type="evidence" value="ECO:0007669"/>
    <property type="project" value="TreeGrafter"/>
</dbReference>
<gene>
    <name evidence="9" type="ORF">FisN_1Hh596</name>
</gene>
<evidence type="ECO:0000313" key="10">
    <source>
        <dbReference type="Proteomes" id="UP000198406"/>
    </source>
</evidence>
<dbReference type="OrthoDB" id="336240at2759"/>
<evidence type="ECO:0000259" key="8">
    <source>
        <dbReference type="PROSITE" id="PS51352"/>
    </source>
</evidence>
<keyword evidence="1" id="KW-0813">Transport</keyword>
<feature type="region of interest" description="Disordered" evidence="5">
    <location>
        <begin position="727"/>
        <end position="770"/>
    </location>
</feature>
<dbReference type="Gene3D" id="1.10.8.10">
    <property type="entry name" value="DNA helicase RuvA subunit, C-terminal domain"/>
    <property type="match status" value="1"/>
</dbReference>
<accession>A0A1Z5KQM2</accession>
<feature type="chain" id="PRO_5012441921" description="Thioredoxin domain-containing protein" evidence="6">
    <location>
        <begin position="21"/>
        <end position="770"/>
    </location>
</feature>
<dbReference type="SMART" id="SM00580">
    <property type="entry name" value="PUG"/>
    <property type="match status" value="1"/>
</dbReference>
<dbReference type="PROSITE" id="PS50030">
    <property type="entry name" value="UBA"/>
    <property type="match status" value="1"/>
</dbReference>
<evidence type="ECO:0000256" key="3">
    <source>
        <dbReference type="ARBA" id="ARBA00023157"/>
    </source>
</evidence>
<dbReference type="PANTHER" id="PTHR45663:SF11">
    <property type="entry name" value="GEO12009P1"/>
    <property type="match status" value="1"/>
</dbReference>
<dbReference type="CDD" id="cd02947">
    <property type="entry name" value="TRX_family"/>
    <property type="match status" value="1"/>
</dbReference>
<feature type="compositionally biased region" description="Acidic residues" evidence="5">
    <location>
        <begin position="738"/>
        <end position="748"/>
    </location>
</feature>
<dbReference type="PANTHER" id="PTHR45663">
    <property type="entry name" value="GEO12009P1"/>
    <property type="match status" value="1"/>
</dbReference>
<dbReference type="InterPro" id="IPR009060">
    <property type="entry name" value="UBA-like_sf"/>
</dbReference>
<dbReference type="PROSITE" id="PS00194">
    <property type="entry name" value="THIOREDOXIN_1"/>
    <property type="match status" value="1"/>
</dbReference>
<evidence type="ECO:0000256" key="2">
    <source>
        <dbReference type="ARBA" id="ARBA00022982"/>
    </source>
</evidence>
<keyword evidence="10" id="KW-1185">Reference proteome</keyword>
<keyword evidence="6" id="KW-0732">Signal</keyword>
<dbReference type="SUPFAM" id="SSF143503">
    <property type="entry name" value="PUG domain-like"/>
    <property type="match status" value="1"/>
</dbReference>
<dbReference type="SUPFAM" id="SSF52833">
    <property type="entry name" value="Thioredoxin-like"/>
    <property type="match status" value="1"/>
</dbReference>
<keyword evidence="4" id="KW-0175">Coiled coil</keyword>
<comment type="caution">
    <text evidence="9">The sequence shown here is derived from an EMBL/GenBank/DDBJ whole genome shotgun (WGS) entry which is preliminary data.</text>
</comment>
<proteinExistence type="predicted"/>
<evidence type="ECO:0008006" key="11">
    <source>
        <dbReference type="Google" id="ProtNLM"/>
    </source>
</evidence>
<dbReference type="InParanoid" id="A0A1Z5KQM2"/>
<dbReference type="Pfam" id="PF09409">
    <property type="entry name" value="PUB"/>
    <property type="match status" value="1"/>
</dbReference>
<feature type="coiled-coil region" evidence="4">
    <location>
        <begin position="557"/>
        <end position="595"/>
    </location>
</feature>
<dbReference type="InterPro" id="IPR015940">
    <property type="entry name" value="UBA"/>
</dbReference>
<feature type="compositionally biased region" description="Basic and acidic residues" evidence="5">
    <location>
        <begin position="749"/>
        <end position="762"/>
    </location>
</feature>
<dbReference type="InterPro" id="IPR036339">
    <property type="entry name" value="PUB-like_dom_sf"/>
</dbReference>
<evidence type="ECO:0000256" key="4">
    <source>
        <dbReference type="SAM" id="Coils"/>
    </source>
</evidence>
<dbReference type="InterPro" id="IPR036249">
    <property type="entry name" value="Thioredoxin-like_sf"/>
</dbReference>
<reference evidence="9 10" key="1">
    <citation type="journal article" date="2015" name="Plant Cell">
        <title>Oil accumulation by the oleaginous diatom Fistulifera solaris as revealed by the genome and transcriptome.</title>
        <authorList>
            <person name="Tanaka T."/>
            <person name="Maeda Y."/>
            <person name="Veluchamy A."/>
            <person name="Tanaka M."/>
            <person name="Abida H."/>
            <person name="Marechal E."/>
            <person name="Bowler C."/>
            <person name="Muto M."/>
            <person name="Sunaga Y."/>
            <person name="Tanaka M."/>
            <person name="Yoshino T."/>
            <person name="Taniguchi T."/>
            <person name="Fukuda Y."/>
            <person name="Nemoto M."/>
            <person name="Matsumoto M."/>
            <person name="Wong P.S."/>
            <person name="Aburatani S."/>
            <person name="Fujibuchi W."/>
        </authorList>
    </citation>
    <scope>NUCLEOTIDE SEQUENCE [LARGE SCALE GENOMIC DNA]</scope>
    <source>
        <strain evidence="9 10">JPCC DA0580</strain>
    </source>
</reference>
<evidence type="ECO:0000256" key="6">
    <source>
        <dbReference type="SAM" id="SignalP"/>
    </source>
</evidence>
<dbReference type="AlphaFoldDB" id="A0A1Z5KQM2"/>